<keyword evidence="2" id="KW-1185">Reference proteome</keyword>
<dbReference type="Proteomes" id="UP000541969">
    <property type="component" value="Unassembled WGS sequence"/>
</dbReference>
<dbReference type="Gene3D" id="3.90.1140.10">
    <property type="entry name" value="Cyclic phosphodiesterase"/>
    <property type="match status" value="1"/>
</dbReference>
<evidence type="ECO:0000313" key="2">
    <source>
        <dbReference type="Proteomes" id="UP000541969"/>
    </source>
</evidence>
<gene>
    <name evidence="1" type="ORF">GGQ55_002161</name>
</gene>
<name>A0A853CIT0_9ACTN</name>
<dbReference type="AlphaFoldDB" id="A0A853CIT0"/>
<dbReference type="Pfam" id="PF13563">
    <property type="entry name" value="2_5_RNA_ligase2"/>
    <property type="match status" value="1"/>
</dbReference>
<sequence length="172" mass="18595">MLSRAGLRRRLRRLGDGSATALVVPFRGLPLDEPAPGAPPRHVTVLFPFVGVRRADERLAARLREIFAPVPAFDVEFASVRRFPDALYLAPEPADRFRALTALAVAEWPDHPPYEGRFAEVVPHLTLAEGAEPAGLAERAEALLPLTARAAAVELLVPTRSGWATALSVPLA</sequence>
<organism evidence="1 2">
    <name type="scientific">Petropleomorpha daqingensis</name>
    <dbReference type="NCBI Taxonomy" id="2026353"/>
    <lineage>
        <taxon>Bacteria</taxon>
        <taxon>Bacillati</taxon>
        <taxon>Actinomycetota</taxon>
        <taxon>Actinomycetes</taxon>
        <taxon>Geodermatophilales</taxon>
        <taxon>Geodermatophilaceae</taxon>
        <taxon>Petropleomorpha</taxon>
    </lineage>
</organism>
<dbReference type="InterPro" id="IPR009097">
    <property type="entry name" value="Cyclic_Pdiesterase"/>
</dbReference>
<evidence type="ECO:0000313" key="1">
    <source>
        <dbReference type="EMBL" id="NYJ05883.1"/>
    </source>
</evidence>
<reference evidence="1 2" key="1">
    <citation type="submission" date="2020-07" db="EMBL/GenBank/DDBJ databases">
        <title>Sequencing the genomes of 1000 actinobacteria strains.</title>
        <authorList>
            <person name="Klenk H.-P."/>
        </authorList>
    </citation>
    <scope>NUCLEOTIDE SEQUENCE [LARGE SCALE GENOMIC DNA]</scope>
    <source>
        <strain evidence="1 2">DSM 104001</strain>
    </source>
</reference>
<comment type="caution">
    <text evidence="1">The sequence shown here is derived from an EMBL/GenBank/DDBJ whole genome shotgun (WGS) entry which is preliminary data.</text>
</comment>
<proteinExistence type="predicted"/>
<dbReference type="EMBL" id="JACBZT010000001">
    <property type="protein sequence ID" value="NYJ05883.1"/>
    <property type="molecule type" value="Genomic_DNA"/>
</dbReference>
<dbReference type="GO" id="GO:0016874">
    <property type="term" value="F:ligase activity"/>
    <property type="evidence" value="ECO:0007669"/>
    <property type="project" value="UniProtKB-KW"/>
</dbReference>
<protein>
    <submittedName>
        <fullName evidence="1">2'-5' RNA ligase</fullName>
    </submittedName>
</protein>
<dbReference type="RefSeq" id="WP_179716607.1">
    <property type="nucleotide sequence ID" value="NZ_JACBZT010000001.1"/>
</dbReference>
<keyword evidence="1" id="KW-0436">Ligase</keyword>
<dbReference type="SUPFAM" id="SSF55144">
    <property type="entry name" value="LigT-like"/>
    <property type="match status" value="1"/>
</dbReference>
<accession>A0A853CIT0</accession>